<dbReference type="CDD" id="cd06171">
    <property type="entry name" value="Sigma70_r4"/>
    <property type="match status" value="1"/>
</dbReference>
<dbReference type="RefSeq" id="WP_188451480.1">
    <property type="nucleotide sequence ID" value="NZ_BMFS01000003.1"/>
</dbReference>
<dbReference type="SUPFAM" id="SSF88659">
    <property type="entry name" value="Sigma3 and sigma4 domains of RNA polymerase sigma factors"/>
    <property type="match status" value="1"/>
</dbReference>
<dbReference type="PANTHER" id="PTHR30376">
    <property type="entry name" value="SIGMA FACTOR RPOH HEAT SHOCK RELATED"/>
    <property type="match status" value="1"/>
</dbReference>
<evidence type="ECO:0000256" key="2">
    <source>
        <dbReference type="ARBA" id="ARBA00023015"/>
    </source>
</evidence>
<dbReference type="PRINTS" id="PR00046">
    <property type="entry name" value="SIGMA70FCT"/>
</dbReference>
<dbReference type="InterPro" id="IPR013325">
    <property type="entry name" value="RNA_pol_sigma_r2"/>
</dbReference>
<dbReference type="InterPro" id="IPR050813">
    <property type="entry name" value="Sigma-70_Factor"/>
</dbReference>
<comment type="caution">
    <text evidence="7">The sequence shown here is derived from an EMBL/GenBank/DDBJ whole genome shotgun (WGS) entry which is preliminary data.</text>
</comment>
<evidence type="ECO:0000256" key="5">
    <source>
        <dbReference type="ARBA" id="ARBA00023163"/>
    </source>
</evidence>
<dbReference type="InterPro" id="IPR007630">
    <property type="entry name" value="RNA_pol_sigma70_r4"/>
</dbReference>
<dbReference type="InterPro" id="IPR000943">
    <property type="entry name" value="RNA_pol_sigma70"/>
</dbReference>
<name>A0ABQ1XL27_9PROT</name>
<keyword evidence="5" id="KW-0804">Transcription</keyword>
<evidence type="ECO:0000259" key="6">
    <source>
        <dbReference type="PROSITE" id="PS00715"/>
    </source>
</evidence>
<dbReference type="NCBIfam" id="NF005143">
    <property type="entry name" value="PRK06596.1"/>
    <property type="match status" value="1"/>
</dbReference>
<organism evidence="7 8">
    <name type="scientific">Glycocaulis albus</name>
    <dbReference type="NCBI Taxonomy" id="1382801"/>
    <lineage>
        <taxon>Bacteria</taxon>
        <taxon>Pseudomonadati</taxon>
        <taxon>Pseudomonadota</taxon>
        <taxon>Alphaproteobacteria</taxon>
        <taxon>Maricaulales</taxon>
        <taxon>Maricaulaceae</taxon>
        <taxon>Glycocaulis</taxon>
    </lineage>
</organism>
<keyword evidence="8" id="KW-1185">Reference proteome</keyword>
<dbReference type="PIRSF" id="PIRSF000770">
    <property type="entry name" value="RNA_pol_sigma-SigE/K"/>
    <property type="match status" value="1"/>
</dbReference>
<keyword evidence="3" id="KW-0731">Sigma factor</keyword>
<reference evidence="8" key="1">
    <citation type="journal article" date="2019" name="Int. J. Syst. Evol. Microbiol.">
        <title>The Global Catalogue of Microorganisms (GCM) 10K type strain sequencing project: providing services to taxonomists for standard genome sequencing and annotation.</title>
        <authorList>
            <consortium name="The Broad Institute Genomics Platform"/>
            <consortium name="The Broad Institute Genome Sequencing Center for Infectious Disease"/>
            <person name="Wu L."/>
            <person name="Ma J."/>
        </authorList>
    </citation>
    <scope>NUCLEOTIDE SEQUENCE [LARGE SCALE GENOMIC DNA]</scope>
    <source>
        <strain evidence="8">CGMCC 1.12766</strain>
    </source>
</reference>
<feature type="domain" description="RNA polymerase sigma-70" evidence="6">
    <location>
        <begin position="75"/>
        <end position="88"/>
    </location>
</feature>
<gene>
    <name evidence="7" type="ORF">GCM10007420_10290</name>
</gene>
<dbReference type="NCBIfam" id="TIGR02937">
    <property type="entry name" value="sigma70-ECF"/>
    <property type="match status" value="1"/>
</dbReference>
<dbReference type="Pfam" id="PF04542">
    <property type="entry name" value="Sigma70_r2"/>
    <property type="match status" value="1"/>
</dbReference>
<comment type="similarity">
    <text evidence="1">Belongs to the sigma-70 factor family.</text>
</comment>
<evidence type="ECO:0000256" key="3">
    <source>
        <dbReference type="ARBA" id="ARBA00023082"/>
    </source>
</evidence>
<keyword evidence="4" id="KW-0238">DNA-binding</keyword>
<dbReference type="EMBL" id="BMFS01000003">
    <property type="protein sequence ID" value="GGG96544.1"/>
    <property type="molecule type" value="Genomic_DNA"/>
</dbReference>
<protein>
    <submittedName>
        <fullName evidence="7">RNA polymerase factor sigma-32</fullName>
    </submittedName>
</protein>
<dbReference type="Gene3D" id="1.20.140.160">
    <property type="match status" value="1"/>
</dbReference>
<dbReference type="Pfam" id="PF04545">
    <property type="entry name" value="Sigma70_r4"/>
    <property type="match status" value="1"/>
</dbReference>
<dbReference type="PROSITE" id="PS00715">
    <property type="entry name" value="SIGMA70_1"/>
    <property type="match status" value="1"/>
</dbReference>
<dbReference type="InterPro" id="IPR013324">
    <property type="entry name" value="RNA_pol_sigma_r3/r4-like"/>
</dbReference>
<sequence length="297" mass="33307">MPSPAPARRSADPDRQFMKAAMAVPLLEREEELALATAWREEGDERALHKLTSAYMRLVIAVAARFRQYGLPFPDLVQEGNIGLMQAAARFEPERGVRFSTYATWWIRSSIQDYVLRNWSIVRTGTTAAQKSLFFNLRRLRALISDVSSGALTPENRAYVAEALKVGEDDVDAMAARLAAVDRSLNAPFTEEGEGEWQDLLADERPDPEAAVMDARDTAARQSWISEAMSRLSERERHIITQRRLTEESVTLEKLGEELGISKERVRQIEHQALMKLKKSLTEIVGDPEEAGLVPAG</sequence>
<dbReference type="Gene3D" id="1.20.120.1810">
    <property type="match status" value="1"/>
</dbReference>
<dbReference type="SUPFAM" id="SSF88946">
    <property type="entry name" value="Sigma2 domain of RNA polymerase sigma factors"/>
    <property type="match status" value="1"/>
</dbReference>
<keyword evidence="2" id="KW-0805">Transcription regulation</keyword>
<accession>A0ABQ1XL27</accession>
<proteinExistence type="inferred from homology"/>
<dbReference type="PANTHER" id="PTHR30376:SF3">
    <property type="entry name" value="RNA POLYMERASE SIGMA FACTOR RPOH"/>
    <property type="match status" value="1"/>
</dbReference>
<dbReference type="Proteomes" id="UP000648722">
    <property type="component" value="Unassembled WGS sequence"/>
</dbReference>
<dbReference type="NCBIfam" id="NF005693">
    <property type="entry name" value="PRK07500.1"/>
    <property type="match status" value="1"/>
</dbReference>
<dbReference type="InterPro" id="IPR007627">
    <property type="entry name" value="RNA_pol_sigma70_r2"/>
</dbReference>
<dbReference type="InterPro" id="IPR014284">
    <property type="entry name" value="RNA_pol_sigma-70_dom"/>
</dbReference>
<evidence type="ECO:0000313" key="7">
    <source>
        <dbReference type="EMBL" id="GGG96544.1"/>
    </source>
</evidence>
<evidence type="ECO:0000313" key="8">
    <source>
        <dbReference type="Proteomes" id="UP000648722"/>
    </source>
</evidence>
<evidence type="ECO:0000256" key="4">
    <source>
        <dbReference type="ARBA" id="ARBA00023125"/>
    </source>
</evidence>
<evidence type="ECO:0000256" key="1">
    <source>
        <dbReference type="ARBA" id="ARBA00007788"/>
    </source>
</evidence>